<keyword evidence="2" id="KW-0238">DNA-binding</keyword>
<dbReference type="Gene3D" id="1.10.10.10">
    <property type="entry name" value="Winged helix-like DNA-binding domain superfamily/Winged helix DNA-binding domain"/>
    <property type="match status" value="1"/>
</dbReference>
<keyword evidence="3" id="KW-0804">Transcription</keyword>
<feature type="domain" description="HTH arsR-type" evidence="4">
    <location>
        <begin position="245"/>
        <end position="333"/>
    </location>
</feature>
<dbReference type="EMBL" id="JAERRG010000003">
    <property type="protein sequence ID" value="MBL1113005.1"/>
    <property type="molecule type" value="Genomic_DNA"/>
</dbReference>
<dbReference type="CDD" id="cd00090">
    <property type="entry name" value="HTH_ARSR"/>
    <property type="match status" value="1"/>
</dbReference>
<dbReference type="SMART" id="SM00418">
    <property type="entry name" value="HTH_ARSR"/>
    <property type="match status" value="1"/>
</dbReference>
<dbReference type="PROSITE" id="PS50987">
    <property type="entry name" value="HTH_ARSR_2"/>
    <property type="match status" value="1"/>
</dbReference>
<evidence type="ECO:0000259" key="4">
    <source>
        <dbReference type="PROSITE" id="PS50987"/>
    </source>
</evidence>
<dbReference type="InterPro" id="IPR036388">
    <property type="entry name" value="WH-like_DNA-bd_sf"/>
</dbReference>
<dbReference type="PANTHER" id="PTHR43132:SF8">
    <property type="entry name" value="HTH-TYPE TRANSCRIPTIONAL REGULATOR KMTR"/>
    <property type="match status" value="1"/>
</dbReference>
<evidence type="ECO:0000256" key="3">
    <source>
        <dbReference type="ARBA" id="ARBA00023163"/>
    </source>
</evidence>
<dbReference type="Pfam" id="PF12802">
    <property type="entry name" value="MarR_2"/>
    <property type="match status" value="1"/>
</dbReference>
<accession>A0ABS1PLZ5</accession>
<name>A0ABS1PLZ5_9ACTN</name>
<organism evidence="5 6">
    <name type="scientific">Streptomyces endocoffeicus</name>
    <dbReference type="NCBI Taxonomy" id="2898945"/>
    <lineage>
        <taxon>Bacteria</taxon>
        <taxon>Bacillati</taxon>
        <taxon>Actinomycetota</taxon>
        <taxon>Actinomycetes</taxon>
        <taxon>Kitasatosporales</taxon>
        <taxon>Streptomycetaceae</taxon>
        <taxon>Streptomyces</taxon>
    </lineage>
</organism>
<dbReference type="InterPro" id="IPR011991">
    <property type="entry name" value="ArsR-like_HTH"/>
</dbReference>
<keyword evidence="6" id="KW-1185">Reference proteome</keyword>
<dbReference type="InterPro" id="IPR036390">
    <property type="entry name" value="WH_DNA-bd_sf"/>
</dbReference>
<proteinExistence type="predicted"/>
<dbReference type="InterPro" id="IPR001845">
    <property type="entry name" value="HTH_ArsR_DNA-bd_dom"/>
</dbReference>
<dbReference type="SUPFAM" id="SSF46785">
    <property type="entry name" value="Winged helix' DNA-binding domain"/>
    <property type="match status" value="1"/>
</dbReference>
<dbReference type="PANTHER" id="PTHR43132">
    <property type="entry name" value="ARSENICAL RESISTANCE OPERON REPRESSOR ARSR-RELATED"/>
    <property type="match status" value="1"/>
</dbReference>
<evidence type="ECO:0000256" key="1">
    <source>
        <dbReference type="ARBA" id="ARBA00023015"/>
    </source>
</evidence>
<reference evidence="5 6" key="1">
    <citation type="submission" date="2021-01" db="EMBL/GenBank/DDBJ databases">
        <title>WGS of actinomycetes isolated from Thailand.</title>
        <authorList>
            <person name="Thawai C."/>
        </authorList>
    </citation>
    <scope>NUCLEOTIDE SEQUENCE [LARGE SCALE GENOMIC DNA]</scope>
    <source>
        <strain evidence="5 6">CA3R110</strain>
    </source>
</reference>
<evidence type="ECO:0000313" key="6">
    <source>
        <dbReference type="Proteomes" id="UP000621510"/>
    </source>
</evidence>
<gene>
    <name evidence="5" type="ORF">JK364_11455</name>
</gene>
<evidence type="ECO:0000313" key="5">
    <source>
        <dbReference type="EMBL" id="MBL1113005.1"/>
    </source>
</evidence>
<dbReference type="InterPro" id="IPR051011">
    <property type="entry name" value="Metal_resp_trans_reg"/>
</dbReference>
<evidence type="ECO:0000256" key="2">
    <source>
        <dbReference type="ARBA" id="ARBA00023125"/>
    </source>
</evidence>
<sequence>MVYRIHFTVQDLARTRVAEAPMPLSELDLAVRAFQDRGRPVRLDPWRRQVLLRSSAPTRMAMSLIPPIGWSPGFLCPVRAGSPEELLEQVRATPPAVIRADLAAVAEQQTLPNWARQLPDDASLRNELYDGLGRLYADLMDPFWERLSRRFTVDRTVRTRQLLTGGVECLLAQANPQWMRWKPPVLEIRMPNGVDHDLRLEGQGIVLVPSVFGVRSIVDNSPREQPTVTYPVQQEQPLDRLTAFAPESTAPTSARALGALLGRTRAVVLRVIAEHPGCSTKDLASLTGLAPASASEHATVLREAGLVITRRYRNTALHSLTGLGISLLNSAGG</sequence>
<protein>
    <submittedName>
        <fullName evidence="5">Winged helix-turn-helix transcriptional regulator</fullName>
    </submittedName>
</protein>
<dbReference type="Proteomes" id="UP000621510">
    <property type="component" value="Unassembled WGS sequence"/>
</dbReference>
<comment type="caution">
    <text evidence="5">The sequence shown here is derived from an EMBL/GenBank/DDBJ whole genome shotgun (WGS) entry which is preliminary data.</text>
</comment>
<keyword evidence="1" id="KW-0805">Transcription regulation</keyword>
<dbReference type="InterPro" id="IPR000835">
    <property type="entry name" value="HTH_MarR-typ"/>
</dbReference>